<reference evidence="2" key="2">
    <citation type="journal article" date="2015" name="Fish Shellfish Immunol.">
        <title>Early steps in the European eel (Anguilla anguilla)-Vibrio vulnificus interaction in the gills: Role of the RtxA13 toxin.</title>
        <authorList>
            <person name="Callol A."/>
            <person name="Pajuelo D."/>
            <person name="Ebbesson L."/>
            <person name="Teles M."/>
            <person name="MacKenzie S."/>
            <person name="Amaro C."/>
        </authorList>
    </citation>
    <scope>NUCLEOTIDE SEQUENCE</scope>
</reference>
<protein>
    <submittedName>
        <fullName evidence="2">Uncharacterized protein</fullName>
    </submittedName>
</protein>
<dbReference type="AlphaFoldDB" id="A0A0E9XZ54"/>
<dbReference type="EMBL" id="GBXM01001437">
    <property type="protein sequence ID" value="JAI07141.1"/>
    <property type="molecule type" value="Transcribed_RNA"/>
</dbReference>
<sequence length="26" mass="3063">MKEDWVYTQAASEHRPNSTLRQISKS</sequence>
<evidence type="ECO:0000313" key="2">
    <source>
        <dbReference type="EMBL" id="JAI07141.1"/>
    </source>
</evidence>
<organism evidence="2">
    <name type="scientific">Anguilla anguilla</name>
    <name type="common">European freshwater eel</name>
    <name type="synonym">Muraena anguilla</name>
    <dbReference type="NCBI Taxonomy" id="7936"/>
    <lineage>
        <taxon>Eukaryota</taxon>
        <taxon>Metazoa</taxon>
        <taxon>Chordata</taxon>
        <taxon>Craniata</taxon>
        <taxon>Vertebrata</taxon>
        <taxon>Euteleostomi</taxon>
        <taxon>Actinopterygii</taxon>
        <taxon>Neopterygii</taxon>
        <taxon>Teleostei</taxon>
        <taxon>Anguilliformes</taxon>
        <taxon>Anguillidae</taxon>
        <taxon>Anguilla</taxon>
    </lineage>
</organism>
<name>A0A0E9XZ54_ANGAN</name>
<accession>A0A0E9XZ54</accession>
<evidence type="ECO:0000256" key="1">
    <source>
        <dbReference type="SAM" id="MobiDB-lite"/>
    </source>
</evidence>
<feature type="region of interest" description="Disordered" evidence="1">
    <location>
        <begin position="1"/>
        <end position="26"/>
    </location>
</feature>
<proteinExistence type="predicted"/>
<feature type="compositionally biased region" description="Polar residues" evidence="1">
    <location>
        <begin position="17"/>
        <end position="26"/>
    </location>
</feature>
<reference evidence="2" key="1">
    <citation type="submission" date="2014-11" db="EMBL/GenBank/DDBJ databases">
        <authorList>
            <person name="Amaro Gonzalez C."/>
        </authorList>
    </citation>
    <scope>NUCLEOTIDE SEQUENCE</scope>
</reference>